<protein>
    <submittedName>
        <fullName evidence="8">Transcription factor PCF2-like</fullName>
    </submittedName>
</protein>
<gene>
    <name evidence="8" type="ORF">Cni_G03896</name>
</gene>
<dbReference type="Proteomes" id="UP001327560">
    <property type="component" value="Chromosome 1"/>
</dbReference>
<evidence type="ECO:0000256" key="6">
    <source>
        <dbReference type="SAM" id="MobiDB-lite"/>
    </source>
</evidence>
<organism evidence="8 9">
    <name type="scientific">Canna indica</name>
    <name type="common">Indian-shot</name>
    <dbReference type="NCBI Taxonomy" id="4628"/>
    <lineage>
        <taxon>Eukaryota</taxon>
        <taxon>Viridiplantae</taxon>
        <taxon>Streptophyta</taxon>
        <taxon>Embryophyta</taxon>
        <taxon>Tracheophyta</taxon>
        <taxon>Spermatophyta</taxon>
        <taxon>Magnoliopsida</taxon>
        <taxon>Liliopsida</taxon>
        <taxon>Zingiberales</taxon>
        <taxon>Cannaceae</taxon>
        <taxon>Canna</taxon>
    </lineage>
</organism>
<reference evidence="8 9" key="1">
    <citation type="submission" date="2023-10" db="EMBL/GenBank/DDBJ databases">
        <title>Chromosome-scale genome assembly provides insights into flower coloration mechanisms of Canna indica.</title>
        <authorList>
            <person name="Li C."/>
        </authorList>
    </citation>
    <scope>NUCLEOTIDE SEQUENCE [LARGE SCALE GENOMIC DNA]</scope>
    <source>
        <tissue evidence="8">Flower</tissue>
    </source>
</reference>
<evidence type="ECO:0000256" key="4">
    <source>
        <dbReference type="ARBA" id="ARBA00023163"/>
    </source>
</evidence>
<feature type="compositionally biased region" description="Low complexity" evidence="6">
    <location>
        <begin position="143"/>
        <end position="157"/>
    </location>
</feature>
<dbReference type="GO" id="GO:0003700">
    <property type="term" value="F:DNA-binding transcription factor activity"/>
    <property type="evidence" value="ECO:0007669"/>
    <property type="project" value="InterPro"/>
</dbReference>
<dbReference type="PROSITE" id="PS51369">
    <property type="entry name" value="TCP"/>
    <property type="match status" value="1"/>
</dbReference>
<dbReference type="InterPro" id="IPR017887">
    <property type="entry name" value="TF_TCP_subgr"/>
</dbReference>
<feature type="region of interest" description="Disordered" evidence="6">
    <location>
        <begin position="143"/>
        <end position="179"/>
    </location>
</feature>
<dbReference type="GO" id="GO:0043565">
    <property type="term" value="F:sequence-specific DNA binding"/>
    <property type="evidence" value="ECO:0007669"/>
    <property type="project" value="TreeGrafter"/>
</dbReference>
<keyword evidence="3" id="KW-0238">DNA-binding</keyword>
<feature type="region of interest" description="Disordered" evidence="6">
    <location>
        <begin position="1"/>
        <end position="29"/>
    </location>
</feature>
<keyword evidence="2" id="KW-0805">Transcription regulation</keyword>
<sequence length="358" mass="36085">MDSSPKEDEGSTGKASGGVAGGSGGGGAASVGGVAMPMHRLIAPKPEPMEFLGIGALPIIRRPAARTKDRHTKVEGRGRRIRMPAACAARIFQLTRELGHKSDGETIRWLLQHAEPAIIAATGTGTVPAIATVVDGAIKIPTEAPSSSSSAGLTSTSGEEEPSAKRRKKLQPTRAAAGGSTAAGSTVAAYYPVQDPLLQGGGSISISTGLAPIAPTGVMPMWAVGGAGAAASSGGRILPPGALWMVPQPTAVGEPSGQPQIWAFPPASQIINLAGPHPLAAAVYPGAAIAGLSVAAAAGGGDPSPNEHAISVSERKKQELQLMGGAGELQREVPPEAEDEDEEGEDEEEPPSESEAED</sequence>
<feature type="compositionally biased region" description="Gly residues" evidence="6">
    <location>
        <begin position="15"/>
        <end position="29"/>
    </location>
</feature>
<dbReference type="Pfam" id="PF03634">
    <property type="entry name" value="TCP"/>
    <property type="match status" value="1"/>
</dbReference>
<dbReference type="GO" id="GO:0005634">
    <property type="term" value="C:nucleus"/>
    <property type="evidence" value="ECO:0007669"/>
    <property type="project" value="UniProtKB-SubCell"/>
</dbReference>
<keyword evidence="5" id="KW-0539">Nucleus</keyword>
<evidence type="ECO:0000259" key="7">
    <source>
        <dbReference type="PROSITE" id="PS51369"/>
    </source>
</evidence>
<keyword evidence="9" id="KW-1185">Reference proteome</keyword>
<evidence type="ECO:0000313" key="9">
    <source>
        <dbReference type="Proteomes" id="UP001327560"/>
    </source>
</evidence>
<keyword evidence="4" id="KW-0804">Transcription</keyword>
<proteinExistence type="predicted"/>
<comment type="subcellular location">
    <subcellularLocation>
        <location evidence="1">Nucleus</location>
    </subcellularLocation>
</comment>
<accession>A0AAQ3JUH0</accession>
<dbReference type="AlphaFoldDB" id="A0AAQ3JUH0"/>
<evidence type="ECO:0000256" key="5">
    <source>
        <dbReference type="ARBA" id="ARBA00023242"/>
    </source>
</evidence>
<feature type="region of interest" description="Disordered" evidence="6">
    <location>
        <begin position="297"/>
        <end position="358"/>
    </location>
</feature>
<evidence type="ECO:0000313" key="8">
    <source>
        <dbReference type="EMBL" id="WOK95189.1"/>
    </source>
</evidence>
<feature type="compositionally biased region" description="Basic and acidic residues" evidence="6">
    <location>
        <begin position="1"/>
        <end position="11"/>
    </location>
</feature>
<dbReference type="EMBL" id="CP136890">
    <property type="protein sequence ID" value="WOK95189.1"/>
    <property type="molecule type" value="Genomic_DNA"/>
</dbReference>
<name>A0AAQ3JUH0_9LILI</name>
<evidence type="ECO:0000256" key="3">
    <source>
        <dbReference type="ARBA" id="ARBA00023125"/>
    </source>
</evidence>
<evidence type="ECO:0000256" key="2">
    <source>
        <dbReference type="ARBA" id="ARBA00023015"/>
    </source>
</evidence>
<feature type="domain" description="TCP" evidence="7">
    <location>
        <begin position="67"/>
        <end position="121"/>
    </location>
</feature>
<feature type="compositionally biased region" description="Acidic residues" evidence="6">
    <location>
        <begin position="335"/>
        <end position="358"/>
    </location>
</feature>
<dbReference type="PANTHER" id="PTHR31072">
    <property type="entry name" value="TRANSCRIPTION FACTOR TCP4-RELATED"/>
    <property type="match status" value="1"/>
</dbReference>
<dbReference type="PANTHER" id="PTHR31072:SF1">
    <property type="entry name" value="TRANSCRIPTION FACTOR TCP9"/>
    <property type="match status" value="1"/>
</dbReference>
<evidence type="ECO:0000256" key="1">
    <source>
        <dbReference type="ARBA" id="ARBA00004123"/>
    </source>
</evidence>
<dbReference type="InterPro" id="IPR005333">
    <property type="entry name" value="Transcription_factor_TCP"/>
</dbReference>